<dbReference type="InParanoid" id="K5WHK1"/>
<dbReference type="KEGG" id="pco:PHACADRAFT_167062"/>
<evidence type="ECO:0000313" key="3">
    <source>
        <dbReference type="Proteomes" id="UP000008370"/>
    </source>
</evidence>
<gene>
    <name evidence="2" type="ORF">PHACADRAFT_167062</name>
</gene>
<sequence>MATLVSIALVLRPSIAEATPTPVFFSDIQTPSVDTNDRMFAFLYARGLKTITFVQRTIVPEISEDGRKVKRGFYPLGW</sequence>
<feature type="chain" id="PRO_5003885683" evidence="1">
    <location>
        <begin position="19"/>
        <end position="78"/>
    </location>
</feature>
<dbReference type="GeneID" id="18909367"/>
<dbReference type="AlphaFoldDB" id="K5WHK1"/>
<evidence type="ECO:0000256" key="1">
    <source>
        <dbReference type="SAM" id="SignalP"/>
    </source>
</evidence>
<dbReference type="EMBL" id="JH930480">
    <property type="protein sequence ID" value="EKM49707.1"/>
    <property type="molecule type" value="Genomic_DNA"/>
</dbReference>
<dbReference type="Proteomes" id="UP000008370">
    <property type="component" value="Unassembled WGS sequence"/>
</dbReference>
<feature type="signal peptide" evidence="1">
    <location>
        <begin position="1"/>
        <end position="18"/>
    </location>
</feature>
<keyword evidence="1" id="KW-0732">Signal</keyword>
<evidence type="ECO:0000313" key="2">
    <source>
        <dbReference type="EMBL" id="EKM49707.1"/>
    </source>
</evidence>
<protein>
    <submittedName>
        <fullName evidence="2">Uncharacterized protein</fullName>
    </submittedName>
</protein>
<dbReference type="HOGENOM" id="CLU_2622813_0_0_1"/>
<keyword evidence="3" id="KW-1185">Reference proteome</keyword>
<dbReference type="RefSeq" id="XP_007401764.1">
    <property type="nucleotide sequence ID" value="XM_007401702.1"/>
</dbReference>
<reference evidence="2 3" key="1">
    <citation type="journal article" date="2012" name="BMC Genomics">
        <title>Comparative genomics of the white-rot fungi, Phanerochaete carnosa and P. chrysosporium, to elucidate the genetic basis of the distinct wood types they colonize.</title>
        <authorList>
            <person name="Suzuki H."/>
            <person name="MacDonald J."/>
            <person name="Syed K."/>
            <person name="Salamov A."/>
            <person name="Hori C."/>
            <person name="Aerts A."/>
            <person name="Henrissat B."/>
            <person name="Wiebenga A."/>
            <person name="vanKuyk P.A."/>
            <person name="Barry K."/>
            <person name="Lindquist E."/>
            <person name="LaButti K."/>
            <person name="Lapidus A."/>
            <person name="Lucas S."/>
            <person name="Coutinho P."/>
            <person name="Gong Y."/>
            <person name="Samejima M."/>
            <person name="Mahadevan R."/>
            <person name="Abou-Zaid M."/>
            <person name="de Vries R.P."/>
            <person name="Igarashi K."/>
            <person name="Yadav J.S."/>
            <person name="Grigoriev I.V."/>
            <person name="Master E.R."/>
        </authorList>
    </citation>
    <scope>NUCLEOTIDE SEQUENCE [LARGE SCALE GENOMIC DNA]</scope>
    <source>
        <strain evidence="2 3">HHB-10118-sp</strain>
    </source>
</reference>
<proteinExistence type="predicted"/>
<accession>K5WHK1</accession>
<organism evidence="2 3">
    <name type="scientific">Phanerochaete carnosa (strain HHB-10118-sp)</name>
    <name type="common">White-rot fungus</name>
    <name type="synonym">Peniophora carnosa</name>
    <dbReference type="NCBI Taxonomy" id="650164"/>
    <lineage>
        <taxon>Eukaryota</taxon>
        <taxon>Fungi</taxon>
        <taxon>Dikarya</taxon>
        <taxon>Basidiomycota</taxon>
        <taxon>Agaricomycotina</taxon>
        <taxon>Agaricomycetes</taxon>
        <taxon>Polyporales</taxon>
        <taxon>Phanerochaetaceae</taxon>
        <taxon>Phanerochaete</taxon>
    </lineage>
</organism>
<name>K5WHK1_PHACS</name>